<sequence length="330" mass="36055">MLETRVMRVALVGVSHWHLSLYLPELVRVPGAEIVGVSDDRLSSAESIAGQIGCAAYASYEQMCGDLHPDFVLALGEHYRMAALGNYLADQRIAFAMEKPCGVSSIEVEELARNCSEHDVFAAVPFVWRQSELLAEMRKRFADEEVSYMSLRWIAGPPSRYVDSDCAWMLDPQRSGGGCTINLGVHLLDFARFIFGAGTSVASAAMSNAAYGLGIEDYSLVALRCGSRRAVAETGYLFPGPHSSFDMHFTIKTEHSYLVATGPNRLLVYDDSGSRTDLAVMTTNVSHYPLFVRDVLDRVRTGRAPVATMDDMAAAMRLVEDAYSAAGAIT</sequence>
<dbReference type="Proteomes" id="UP000237752">
    <property type="component" value="Unassembled WGS sequence"/>
</dbReference>
<accession>A0A2T1A135</accession>
<dbReference type="OrthoDB" id="9815825at2"/>
<feature type="domain" description="Gfo/Idh/MocA-like oxidoreductase N-terminal" evidence="1">
    <location>
        <begin position="7"/>
        <end position="124"/>
    </location>
</feature>
<organism evidence="3 4">
    <name type="scientific">Antricoccus suffuscus</name>
    <dbReference type="NCBI Taxonomy" id="1629062"/>
    <lineage>
        <taxon>Bacteria</taxon>
        <taxon>Bacillati</taxon>
        <taxon>Actinomycetota</taxon>
        <taxon>Actinomycetes</taxon>
        <taxon>Geodermatophilales</taxon>
        <taxon>Antricoccaceae</taxon>
        <taxon>Antricoccus</taxon>
    </lineage>
</organism>
<protein>
    <submittedName>
        <fullName evidence="3">Putative dehydrogenase</fullName>
    </submittedName>
</protein>
<dbReference type="SUPFAM" id="SSF51735">
    <property type="entry name" value="NAD(P)-binding Rossmann-fold domains"/>
    <property type="match status" value="1"/>
</dbReference>
<gene>
    <name evidence="3" type="ORF">CLV47_106192</name>
</gene>
<dbReference type="GO" id="GO:0000166">
    <property type="term" value="F:nucleotide binding"/>
    <property type="evidence" value="ECO:0007669"/>
    <property type="project" value="InterPro"/>
</dbReference>
<comment type="caution">
    <text evidence="3">The sequence shown here is derived from an EMBL/GenBank/DDBJ whole genome shotgun (WGS) entry which is preliminary data.</text>
</comment>
<feature type="domain" description="GFO/IDH/MocA-like oxidoreductase" evidence="2">
    <location>
        <begin position="164"/>
        <end position="250"/>
    </location>
</feature>
<dbReference type="PANTHER" id="PTHR43377:SF1">
    <property type="entry name" value="BILIVERDIN REDUCTASE A"/>
    <property type="match status" value="1"/>
</dbReference>
<dbReference type="Pfam" id="PF01408">
    <property type="entry name" value="GFO_IDH_MocA"/>
    <property type="match status" value="1"/>
</dbReference>
<dbReference type="InterPro" id="IPR055170">
    <property type="entry name" value="GFO_IDH_MocA-like_dom"/>
</dbReference>
<dbReference type="EMBL" id="PVUE01000006">
    <property type="protein sequence ID" value="PRZ42320.1"/>
    <property type="molecule type" value="Genomic_DNA"/>
</dbReference>
<evidence type="ECO:0000259" key="1">
    <source>
        <dbReference type="Pfam" id="PF01408"/>
    </source>
</evidence>
<evidence type="ECO:0000259" key="2">
    <source>
        <dbReference type="Pfam" id="PF22725"/>
    </source>
</evidence>
<dbReference type="Gene3D" id="3.30.360.10">
    <property type="entry name" value="Dihydrodipicolinate Reductase, domain 2"/>
    <property type="match status" value="1"/>
</dbReference>
<dbReference type="Gene3D" id="3.40.50.720">
    <property type="entry name" value="NAD(P)-binding Rossmann-like Domain"/>
    <property type="match status" value="1"/>
</dbReference>
<proteinExistence type="predicted"/>
<dbReference type="InterPro" id="IPR000683">
    <property type="entry name" value="Gfo/Idh/MocA-like_OxRdtase_N"/>
</dbReference>
<dbReference type="InterPro" id="IPR036291">
    <property type="entry name" value="NAD(P)-bd_dom_sf"/>
</dbReference>
<keyword evidence="4" id="KW-1185">Reference proteome</keyword>
<evidence type="ECO:0000313" key="4">
    <source>
        <dbReference type="Proteomes" id="UP000237752"/>
    </source>
</evidence>
<dbReference type="SUPFAM" id="SSF55347">
    <property type="entry name" value="Glyceraldehyde-3-phosphate dehydrogenase-like, C-terminal domain"/>
    <property type="match status" value="1"/>
</dbReference>
<evidence type="ECO:0000313" key="3">
    <source>
        <dbReference type="EMBL" id="PRZ42320.1"/>
    </source>
</evidence>
<dbReference type="InterPro" id="IPR051450">
    <property type="entry name" value="Gfo/Idh/MocA_Oxidoreductases"/>
</dbReference>
<name>A0A2T1A135_9ACTN</name>
<dbReference type="PANTHER" id="PTHR43377">
    <property type="entry name" value="BILIVERDIN REDUCTASE A"/>
    <property type="match status" value="1"/>
</dbReference>
<dbReference type="RefSeq" id="WP_106348810.1">
    <property type="nucleotide sequence ID" value="NZ_PVUE01000006.1"/>
</dbReference>
<reference evidence="3 4" key="1">
    <citation type="submission" date="2018-03" db="EMBL/GenBank/DDBJ databases">
        <title>Genomic Encyclopedia of Archaeal and Bacterial Type Strains, Phase II (KMG-II): from individual species to whole genera.</title>
        <authorList>
            <person name="Goeker M."/>
        </authorList>
    </citation>
    <scope>NUCLEOTIDE SEQUENCE [LARGE SCALE GENOMIC DNA]</scope>
    <source>
        <strain evidence="3 4">DSM 100065</strain>
    </source>
</reference>
<dbReference type="AlphaFoldDB" id="A0A2T1A135"/>
<dbReference type="Pfam" id="PF22725">
    <property type="entry name" value="GFO_IDH_MocA_C3"/>
    <property type="match status" value="1"/>
</dbReference>